<dbReference type="EMBL" id="CM042882">
    <property type="protein sequence ID" value="KAI4381653.1"/>
    <property type="molecule type" value="Genomic_DNA"/>
</dbReference>
<accession>A0ACB9RTA1</accession>
<evidence type="ECO:0000313" key="1">
    <source>
        <dbReference type="EMBL" id="KAI4381653.1"/>
    </source>
</evidence>
<gene>
    <name evidence="1" type="ORF">MLD38_007710</name>
</gene>
<dbReference type="Proteomes" id="UP001057402">
    <property type="component" value="Chromosome 3"/>
</dbReference>
<protein>
    <submittedName>
        <fullName evidence="1">Uncharacterized protein</fullName>
    </submittedName>
</protein>
<reference evidence="2" key="1">
    <citation type="journal article" date="2023" name="Front. Plant Sci.">
        <title>Chromosomal-level genome assembly of Melastoma candidum provides insights into trichome evolution.</title>
        <authorList>
            <person name="Zhong Y."/>
            <person name="Wu W."/>
            <person name="Sun C."/>
            <person name="Zou P."/>
            <person name="Liu Y."/>
            <person name="Dai S."/>
            <person name="Zhou R."/>
        </authorList>
    </citation>
    <scope>NUCLEOTIDE SEQUENCE [LARGE SCALE GENOMIC DNA]</scope>
</reference>
<organism evidence="1 2">
    <name type="scientific">Melastoma candidum</name>
    <dbReference type="NCBI Taxonomy" id="119954"/>
    <lineage>
        <taxon>Eukaryota</taxon>
        <taxon>Viridiplantae</taxon>
        <taxon>Streptophyta</taxon>
        <taxon>Embryophyta</taxon>
        <taxon>Tracheophyta</taxon>
        <taxon>Spermatophyta</taxon>
        <taxon>Magnoliopsida</taxon>
        <taxon>eudicotyledons</taxon>
        <taxon>Gunneridae</taxon>
        <taxon>Pentapetalae</taxon>
        <taxon>rosids</taxon>
        <taxon>malvids</taxon>
        <taxon>Myrtales</taxon>
        <taxon>Melastomataceae</taxon>
        <taxon>Melastomatoideae</taxon>
        <taxon>Melastomateae</taxon>
        <taxon>Melastoma</taxon>
    </lineage>
</organism>
<proteinExistence type="predicted"/>
<name>A0ACB9RTA1_9MYRT</name>
<evidence type="ECO:0000313" key="2">
    <source>
        <dbReference type="Proteomes" id="UP001057402"/>
    </source>
</evidence>
<comment type="caution">
    <text evidence="1">The sequence shown here is derived from an EMBL/GenBank/DDBJ whole genome shotgun (WGS) entry which is preliminary data.</text>
</comment>
<sequence>MRGREYWSSAITVGGLDITAGPATDFMQREGGGEQVFHGPGEQRQTQSNWRAGGPGLARNFSPARPQQRRRTHDPNQQWSNSGPNRSPAQFAHAAQVSELTNRIANLTPVQADHFLGMIQSSDRDLERLSGKDLVPINCDFEWIIDSGTSWHMTGTMASLSHARIVTDGPLIHVPNGTTRPTSTGTVNLGGVLQLRDTLFVPDFGCNLISVDRLYEDYGYTVHYIGKLCLIQDPSLGKTIGLGERRGGVWYLRKVAPVCTCRFLGCY</sequence>
<keyword evidence="2" id="KW-1185">Reference proteome</keyword>